<feature type="transmembrane region" description="Helical" evidence="4">
    <location>
        <begin position="39"/>
        <end position="62"/>
    </location>
</feature>
<evidence type="ECO:0000259" key="5">
    <source>
        <dbReference type="PROSITE" id="PS01124"/>
    </source>
</evidence>
<keyword evidence="4" id="KW-1133">Transmembrane helix</keyword>
<keyword evidence="1" id="KW-0805">Transcription regulation</keyword>
<sequence>MLDRFTMYSVLLSLEGLFAFILFLFLIHLTRKTKIYLPLLFFTLLMVFEMAILVLVETGGIADFPHLIDLNEPFFMLYGPLLFLYARNQAHQRFLLKKSDILALIPFVLALFVYIPDLIQTPENKLTRLRNEGNTLFDVGTYIWEWIFYLTVNMYFLLRTIRELRKYDTKLKEQLSNIAKSNLHPTLVLVKVCLVLYLIELLFVYFTYYGFPYYHRTYLYINLLSGIVLMFVSVDAILSHRYIIRNQLTPTLLPVKKENEKYASSGLTKESSEEIRSRLIRYMEDHRPYLQPQLRIKELSDATGIPTHHLSQVLNESFEQNFYEFINGYRIKEAMKILKDPNYQNYTYEAIAFEVGFNSRSAFYNAFKKINNTTPSKL</sequence>
<dbReference type="EMBL" id="NBWU01000004">
    <property type="protein sequence ID" value="PCE63755.1"/>
    <property type="molecule type" value="Genomic_DNA"/>
</dbReference>
<dbReference type="Pfam" id="PF12833">
    <property type="entry name" value="HTH_18"/>
    <property type="match status" value="1"/>
</dbReference>
<feature type="transmembrane region" description="Helical" evidence="4">
    <location>
        <begin position="188"/>
        <end position="211"/>
    </location>
</feature>
<dbReference type="Gene3D" id="1.10.10.60">
    <property type="entry name" value="Homeodomain-like"/>
    <property type="match status" value="2"/>
</dbReference>
<name>A0A2A4G7M7_9FLAO</name>
<comment type="caution">
    <text evidence="6">The sequence shown here is derived from an EMBL/GenBank/DDBJ whole genome shotgun (WGS) entry which is preliminary data.</text>
</comment>
<feature type="domain" description="HTH araC/xylS-type" evidence="5">
    <location>
        <begin position="277"/>
        <end position="378"/>
    </location>
</feature>
<accession>A0A2A4G7M7</accession>
<keyword evidence="2" id="KW-0238">DNA-binding</keyword>
<dbReference type="PROSITE" id="PS01124">
    <property type="entry name" value="HTH_ARAC_FAMILY_2"/>
    <property type="match status" value="1"/>
</dbReference>
<feature type="transmembrane region" description="Helical" evidence="4">
    <location>
        <begin position="102"/>
        <end position="119"/>
    </location>
</feature>
<feature type="transmembrane region" description="Helical" evidence="4">
    <location>
        <begin position="6"/>
        <end position="27"/>
    </location>
</feature>
<protein>
    <recommendedName>
        <fullName evidence="5">HTH araC/xylS-type domain-containing protein</fullName>
    </recommendedName>
</protein>
<dbReference type="SMART" id="SM00342">
    <property type="entry name" value="HTH_ARAC"/>
    <property type="match status" value="1"/>
</dbReference>
<dbReference type="GO" id="GO:0043565">
    <property type="term" value="F:sequence-specific DNA binding"/>
    <property type="evidence" value="ECO:0007669"/>
    <property type="project" value="InterPro"/>
</dbReference>
<proteinExistence type="predicted"/>
<gene>
    <name evidence="6" type="ORF">B7P33_10800</name>
</gene>
<keyword evidence="4" id="KW-0472">Membrane</keyword>
<feature type="transmembrane region" description="Helical" evidence="4">
    <location>
        <begin position="217"/>
        <end position="238"/>
    </location>
</feature>
<dbReference type="PANTHER" id="PTHR43280">
    <property type="entry name" value="ARAC-FAMILY TRANSCRIPTIONAL REGULATOR"/>
    <property type="match status" value="1"/>
</dbReference>
<dbReference type="Gene3D" id="1.20.1070.10">
    <property type="entry name" value="Rhodopsin 7-helix transmembrane proteins"/>
    <property type="match status" value="1"/>
</dbReference>
<dbReference type="PANTHER" id="PTHR43280:SF29">
    <property type="entry name" value="ARAC-FAMILY TRANSCRIPTIONAL REGULATOR"/>
    <property type="match status" value="1"/>
</dbReference>
<dbReference type="GO" id="GO:0003700">
    <property type="term" value="F:DNA-binding transcription factor activity"/>
    <property type="evidence" value="ECO:0007669"/>
    <property type="project" value="InterPro"/>
</dbReference>
<keyword evidence="7" id="KW-1185">Reference proteome</keyword>
<feature type="transmembrane region" description="Helical" evidence="4">
    <location>
        <begin position="74"/>
        <end position="90"/>
    </location>
</feature>
<evidence type="ECO:0000313" key="6">
    <source>
        <dbReference type="EMBL" id="PCE63755.1"/>
    </source>
</evidence>
<evidence type="ECO:0000256" key="3">
    <source>
        <dbReference type="ARBA" id="ARBA00023163"/>
    </source>
</evidence>
<reference evidence="6 7" key="1">
    <citation type="submission" date="2017-04" db="EMBL/GenBank/DDBJ databases">
        <title>A new member of the family Flavobacteriaceae isolated from ascidians.</title>
        <authorList>
            <person name="Chen L."/>
        </authorList>
    </citation>
    <scope>NUCLEOTIDE SEQUENCE [LARGE SCALE GENOMIC DNA]</scope>
    <source>
        <strain evidence="6 7">HQA918</strain>
    </source>
</reference>
<evidence type="ECO:0000256" key="4">
    <source>
        <dbReference type="SAM" id="Phobius"/>
    </source>
</evidence>
<dbReference type="InterPro" id="IPR009057">
    <property type="entry name" value="Homeodomain-like_sf"/>
</dbReference>
<dbReference type="SUPFAM" id="SSF46689">
    <property type="entry name" value="Homeodomain-like"/>
    <property type="match status" value="1"/>
</dbReference>
<feature type="transmembrane region" description="Helical" evidence="4">
    <location>
        <begin position="139"/>
        <end position="158"/>
    </location>
</feature>
<dbReference type="AlphaFoldDB" id="A0A2A4G7M7"/>
<keyword evidence="4" id="KW-0812">Transmembrane</keyword>
<evidence type="ECO:0000256" key="2">
    <source>
        <dbReference type="ARBA" id="ARBA00023125"/>
    </source>
</evidence>
<dbReference type="InterPro" id="IPR018060">
    <property type="entry name" value="HTH_AraC"/>
</dbReference>
<evidence type="ECO:0000313" key="7">
    <source>
        <dbReference type="Proteomes" id="UP000219559"/>
    </source>
</evidence>
<keyword evidence="3" id="KW-0804">Transcription</keyword>
<dbReference type="OrthoDB" id="6283866at2"/>
<dbReference type="Proteomes" id="UP000219559">
    <property type="component" value="Unassembled WGS sequence"/>
</dbReference>
<organism evidence="6 7">
    <name type="scientific">Sediminicola luteus</name>
    <dbReference type="NCBI Taxonomy" id="319238"/>
    <lineage>
        <taxon>Bacteria</taxon>
        <taxon>Pseudomonadati</taxon>
        <taxon>Bacteroidota</taxon>
        <taxon>Flavobacteriia</taxon>
        <taxon>Flavobacteriales</taxon>
        <taxon>Flavobacteriaceae</taxon>
        <taxon>Sediminicola</taxon>
    </lineage>
</organism>
<evidence type="ECO:0000256" key="1">
    <source>
        <dbReference type="ARBA" id="ARBA00023015"/>
    </source>
</evidence>